<keyword evidence="7 11" id="KW-0067">ATP-binding</keyword>
<dbReference type="SUPFAM" id="SSF55681">
    <property type="entry name" value="Class II aaRS and biotin synthetases"/>
    <property type="match status" value="1"/>
</dbReference>
<comment type="similarity">
    <text evidence="2 11">Belongs to the class-II aminoacyl-tRNA synthetase family.</text>
</comment>
<evidence type="ECO:0000256" key="4">
    <source>
        <dbReference type="ARBA" id="ARBA00022490"/>
    </source>
</evidence>
<dbReference type="InterPro" id="IPR004516">
    <property type="entry name" value="HisRS/HisZ"/>
</dbReference>
<reference evidence="14 15" key="1">
    <citation type="submission" date="2018-01" db="EMBL/GenBank/DDBJ databases">
        <title>Draft genome of the type strain Pseudomonas oceani DSM 100277 isolated from the deep water in Okinawa trough, northwestern Pacific Ocean.</title>
        <authorList>
            <person name="Gomila M."/>
            <person name="Mulet M."/>
            <person name="Garcia-Valdes E."/>
            <person name="Lalucat J."/>
        </authorList>
    </citation>
    <scope>NUCLEOTIDE SEQUENCE [LARGE SCALE GENOMIC DNA]</scope>
    <source>
        <strain evidence="14 15">DSM 100277</strain>
    </source>
</reference>
<accession>A0A2P4ETE5</accession>
<evidence type="ECO:0000259" key="13">
    <source>
        <dbReference type="PROSITE" id="PS50862"/>
    </source>
</evidence>
<dbReference type="HAMAP" id="MF_00127">
    <property type="entry name" value="His_tRNA_synth"/>
    <property type="match status" value="1"/>
</dbReference>
<keyword evidence="5 11" id="KW-0436">Ligase</keyword>
<feature type="binding site" evidence="12">
    <location>
        <position position="148"/>
    </location>
    <ligand>
        <name>L-histidine</name>
        <dbReference type="ChEBI" id="CHEBI:57595"/>
    </ligand>
</feature>
<feature type="binding site" evidence="12">
    <location>
        <position position="276"/>
    </location>
    <ligand>
        <name>L-histidine</name>
        <dbReference type="ChEBI" id="CHEBI:57595"/>
    </ligand>
</feature>
<gene>
    <name evidence="11" type="primary">hisS</name>
    <name evidence="14" type="ORF">C1949_12800</name>
</gene>
<feature type="binding site" evidence="12">
    <location>
        <position position="144"/>
    </location>
    <ligand>
        <name>L-histidine</name>
        <dbReference type="ChEBI" id="CHEBI:57595"/>
    </ligand>
</feature>
<dbReference type="GO" id="GO:0005737">
    <property type="term" value="C:cytoplasm"/>
    <property type="evidence" value="ECO:0007669"/>
    <property type="project" value="UniProtKB-SubCell"/>
</dbReference>
<evidence type="ECO:0000256" key="1">
    <source>
        <dbReference type="ARBA" id="ARBA00004496"/>
    </source>
</evidence>
<feature type="binding site" evidence="12">
    <location>
        <begin position="99"/>
        <end position="101"/>
    </location>
    <ligand>
        <name>L-histidine</name>
        <dbReference type="ChEBI" id="CHEBI:57595"/>
    </ligand>
</feature>
<dbReference type="EC" id="6.1.1.21" evidence="11"/>
<sequence>MPTPSPAVERPGNRKETLKTLQAVRGMNDVLPEDSALWQYFERTVSDLLTSYGYQQVRMPIVEPTELFKRSIGEVTDIVEKEMYTFEDRNGDSLTLRPEGTAGCVRAMLQHGLLGGGVAQKVWYNGPMFRHERPQKGRYRQFHQIGVETFNLAGPDIDAELIVLSWRLWQRLGISDAVKLELNSLGSSEDRARYRDDLVAYLQARFDQLDEDSQRRLASNPLRILDSKVPETQALLTDAPKLADYLNDEARAHFDGLRALLDEVGIPYVINPKLVRGLDYYGLTVFEWVTDQLGAQGTVCAGGRYDGLVTQLGGKPAPAVGFAMGIERLLLLIETLERVPAELARQVDVYLVTLGETAVKAGLRLAEQLRDALPSLRLVVHAGGGSFKSQFKKADKSGALYALVLGEDEVAAQQIGFKPLRSGEEQETLSWQDVPARLAEII</sequence>
<dbReference type="CDD" id="cd00773">
    <property type="entry name" value="HisRS-like_core"/>
    <property type="match status" value="1"/>
</dbReference>
<dbReference type="AlphaFoldDB" id="A0A2P4ETE5"/>
<evidence type="ECO:0000256" key="10">
    <source>
        <dbReference type="ARBA" id="ARBA00047639"/>
    </source>
</evidence>
<dbReference type="Pfam" id="PF13393">
    <property type="entry name" value="tRNA-synt_His"/>
    <property type="match status" value="1"/>
</dbReference>
<dbReference type="PIRSF" id="PIRSF001549">
    <property type="entry name" value="His-tRNA_synth"/>
    <property type="match status" value="1"/>
</dbReference>
<comment type="subunit">
    <text evidence="3 11">Homodimer.</text>
</comment>
<dbReference type="NCBIfam" id="TIGR00442">
    <property type="entry name" value="hisS"/>
    <property type="match status" value="1"/>
</dbReference>
<dbReference type="PROSITE" id="PS50862">
    <property type="entry name" value="AA_TRNA_LIGASE_II"/>
    <property type="match status" value="1"/>
</dbReference>
<dbReference type="InterPro" id="IPR045864">
    <property type="entry name" value="aa-tRNA-synth_II/BPL/LPL"/>
</dbReference>
<dbReference type="OrthoDB" id="9800814at2"/>
<dbReference type="EMBL" id="PPSK01000012">
    <property type="protein sequence ID" value="POB02552.1"/>
    <property type="molecule type" value="Genomic_DNA"/>
</dbReference>
<keyword evidence="15" id="KW-1185">Reference proteome</keyword>
<evidence type="ECO:0000256" key="12">
    <source>
        <dbReference type="PIRSR" id="PIRSR001549-1"/>
    </source>
</evidence>
<keyword evidence="4 11" id="KW-0963">Cytoplasm</keyword>
<dbReference type="Gene3D" id="3.30.930.10">
    <property type="entry name" value="Bira Bifunctional Protein, Domain 2"/>
    <property type="match status" value="1"/>
</dbReference>
<dbReference type="InterPro" id="IPR004154">
    <property type="entry name" value="Anticodon-bd"/>
</dbReference>
<dbReference type="GO" id="GO:0005524">
    <property type="term" value="F:ATP binding"/>
    <property type="evidence" value="ECO:0007669"/>
    <property type="project" value="UniProtKB-UniRule"/>
</dbReference>
<comment type="subcellular location">
    <subcellularLocation>
        <location evidence="1 11">Cytoplasm</location>
    </subcellularLocation>
</comment>
<dbReference type="CDD" id="cd00859">
    <property type="entry name" value="HisRS_anticodon"/>
    <property type="match status" value="1"/>
</dbReference>
<dbReference type="GO" id="GO:0004821">
    <property type="term" value="F:histidine-tRNA ligase activity"/>
    <property type="evidence" value="ECO:0007669"/>
    <property type="project" value="UniProtKB-UniRule"/>
</dbReference>
<organism evidence="14 15">
    <name type="scientific">Halopseudomonas oceani</name>
    <dbReference type="NCBI Taxonomy" id="1708783"/>
    <lineage>
        <taxon>Bacteria</taxon>
        <taxon>Pseudomonadati</taxon>
        <taxon>Pseudomonadota</taxon>
        <taxon>Gammaproteobacteria</taxon>
        <taxon>Pseudomonadales</taxon>
        <taxon>Pseudomonadaceae</taxon>
        <taxon>Halopseudomonas</taxon>
    </lineage>
</organism>
<evidence type="ECO:0000256" key="8">
    <source>
        <dbReference type="ARBA" id="ARBA00022917"/>
    </source>
</evidence>
<evidence type="ECO:0000256" key="11">
    <source>
        <dbReference type="HAMAP-Rule" id="MF_00127"/>
    </source>
</evidence>
<dbReference type="InterPro" id="IPR015807">
    <property type="entry name" value="His-tRNA-ligase"/>
</dbReference>
<dbReference type="Gene3D" id="3.40.50.800">
    <property type="entry name" value="Anticodon-binding domain"/>
    <property type="match status" value="1"/>
</dbReference>
<feature type="binding site" evidence="12">
    <location>
        <begin position="280"/>
        <end position="281"/>
    </location>
    <ligand>
        <name>L-histidine</name>
        <dbReference type="ChEBI" id="CHEBI:57595"/>
    </ligand>
</feature>
<dbReference type="InterPro" id="IPR041715">
    <property type="entry name" value="HisRS-like_core"/>
</dbReference>
<evidence type="ECO:0000256" key="7">
    <source>
        <dbReference type="ARBA" id="ARBA00022840"/>
    </source>
</evidence>
<evidence type="ECO:0000256" key="5">
    <source>
        <dbReference type="ARBA" id="ARBA00022598"/>
    </source>
</evidence>
<dbReference type="FunFam" id="3.30.930.10:FF:000005">
    <property type="entry name" value="Histidine--tRNA ligase"/>
    <property type="match status" value="1"/>
</dbReference>
<comment type="catalytic activity">
    <reaction evidence="10 11">
        <text>tRNA(His) + L-histidine + ATP = L-histidyl-tRNA(His) + AMP + diphosphate + H(+)</text>
        <dbReference type="Rhea" id="RHEA:17313"/>
        <dbReference type="Rhea" id="RHEA-COMP:9665"/>
        <dbReference type="Rhea" id="RHEA-COMP:9689"/>
        <dbReference type="ChEBI" id="CHEBI:15378"/>
        <dbReference type="ChEBI" id="CHEBI:30616"/>
        <dbReference type="ChEBI" id="CHEBI:33019"/>
        <dbReference type="ChEBI" id="CHEBI:57595"/>
        <dbReference type="ChEBI" id="CHEBI:78442"/>
        <dbReference type="ChEBI" id="CHEBI:78527"/>
        <dbReference type="ChEBI" id="CHEBI:456215"/>
        <dbReference type="EC" id="6.1.1.21"/>
    </reaction>
</comment>
<dbReference type="GO" id="GO:0006427">
    <property type="term" value="P:histidyl-tRNA aminoacylation"/>
    <property type="evidence" value="ECO:0007669"/>
    <property type="project" value="UniProtKB-UniRule"/>
</dbReference>
<evidence type="ECO:0000313" key="14">
    <source>
        <dbReference type="EMBL" id="POB02552.1"/>
    </source>
</evidence>
<dbReference type="InterPro" id="IPR036621">
    <property type="entry name" value="Anticodon-bd_dom_sf"/>
</dbReference>
<proteinExistence type="inferred from homology"/>
<keyword evidence="6 11" id="KW-0547">Nucleotide-binding</keyword>
<dbReference type="PANTHER" id="PTHR43707">
    <property type="entry name" value="HISTIDYL-TRNA SYNTHETASE"/>
    <property type="match status" value="1"/>
</dbReference>
<keyword evidence="8 11" id="KW-0648">Protein biosynthesis</keyword>
<comment type="caution">
    <text evidence="14">The sequence shown here is derived from an EMBL/GenBank/DDBJ whole genome shotgun (WGS) entry which is preliminary data.</text>
</comment>
<dbReference type="Pfam" id="PF03129">
    <property type="entry name" value="HGTP_anticodon"/>
    <property type="match status" value="1"/>
</dbReference>
<feature type="domain" description="Aminoacyl-transfer RNA synthetases class-II family profile" evidence="13">
    <location>
        <begin position="22"/>
        <end position="374"/>
    </location>
</feature>
<dbReference type="Proteomes" id="UP000243451">
    <property type="component" value="Unassembled WGS sequence"/>
</dbReference>
<name>A0A2P4ETE5_9GAMM</name>
<protein>
    <recommendedName>
        <fullName evidence="11">Histidine--tRNA ligase</fullName>
        <ecNumber evidence="11">6.1.1.21</ecNumber>
    </recommendedName>
    <alternativeName>
        <fullName evidence="11">Histidyl-tRNA synthetase</fullName>
        <shortName evidence="11">HisRS</shortName>
    </alternativeName>
</protein>
<dbReference type="InterPro" id="IPR033656">
    <property type="entry name" value="HisRS_anticodon"/>
</dbReference>
<dbReference type="PANTHER" id="PTHR43707:SF1">
    <property type="entry name" value="HISTIDINE--TRNA LIGASE, MITOCHONDRIAL-RELATED"/>
    <property type="match status" value="1"/>
</dbReference>
<feature type="binding site" evidence="12">
    <location>
        <position position="130"/>
    </location>
    <ligand>
        <name>L-histidine</name>
        <dbReference type="ChEBI" id="CHEBI:57595"/>
    </ligand>
</feature>
<dbReference type="SUPFAM" id="SSF52954">
    <property type="entry name" value="Class II aaRS ABD-related"/>
    <property type="match status" value="1"/>
</dbReference>
<keyword evidence="9 11" id="KW-0030">Aminoacyl-tRNA synthetase</keyword>
<evidence type="ECO:0000256" key="9">
    <source>
        <dbReference type="ARBA" id="ARBA00023146"/>
    </source>
</evidence>
<dbReference type="InterPro" id="IPR006195">
    <property type="entry name" value="aa-tRNA-synth_II"/>
</dbReference>
<evidence type="ECO:0000313" key="15">
    <source>
        <dbReference type="Proteomes" id="UP000243451"/>
    </source>
</evidence>
<evidence type="ECO:0000256" key="6">
    <source>
        <dbReference type="ARBA" id="ARBA00022741"/>
    </source>
</evidence>
<evidence type="ECO:0000256" key="2">
    <source>
        <dbReference type="ARBA" id="ARBA00008226"/>
    </source>
</evidence>
<evidence type="ECO:0000256" key="3">
    <source>
        <dbReference type="ARBA" id="ARBA00011738"/>
    </source>
</evidence>